<protein>
    <submittedName>
        <fullName evidence="1">Peptidase T</fullName>
    </submittedName>
</protein>
<dbReference type="EMBL" id="FO818640">
    <property type="protein sequence ID" value="CDM94753.1"/>
    <property type="molecule type" value="Genomic_DNA"/>
</dbReference>
<accession>A0A9P1KF32</accession>
<proteinExistence type="predicted"/>
<keyword evidence="2" id="KW-1185">Reference proteome</keyword>
<evidence type="ECO:0000313" key="1">
    <source>
        <dbReference type="EMBL" id="CDM94753.1"/>
    </source>
</evidence>
<gene>
    <name evidence="1" type="ORF">ARTHRO_30017</name>
</gene>
<sequence length="63" mass="7453">MPYHLNPAYQDNQLINKITHKTHFINLLPPPKTSKTHLFLGYYHIPEYLDHPQIPLTKSWLCA</sequence>
<evidence type="ECO:0000313" key="2">
    <source>
        <dbReference type="Proteomes" id="UP000032946"/>
    </source>
</evidence>
<dbReference type="Proteomes" id="UP000032946">
    <property type="component" value="Chromosome"/>
</dbReference>
<name>A0A9P1KF32_9CYAN</name>
<reference evidence="1 2" key="1">
    <citation type="submission" date="2014-02" db="EMBL/GenBank/DDBJ databases">
        <authorList>
            <person name="Genoscope - CEA"/>
        </authorList>
    </citation>
    <scope>NUCLEOTIDE SEQUENCE [LARGE SCALE GENOMIC DNA]</scope>
    <source>
        <strain evidence="1 2">PCC 8005</strain>
    </source>
</reference>
<dbReference type="AlphaFoldDB" id="A0A9P1KF32"/>
<organism evidence="1 2">
    <name type="scientific">Limnospira indica PCC 8005</name>
    <dbReference type="NCBI Taxonomy" id="376219"/>
    <lineage>
        <taxon>Bacteria</taxon>
        <taxon>Bacillati</taxon>
        <taxon>Cyanobacteriota</taxon>
        <taxon>Cyanophyceae</taxon>
        <taxon>Oscillatoriophycideae</taxon>
        <taxon>Oscillatoriales</taxon>
        <taxon>Sirenicapillariaceae</taxon>
        <taxon>Limnospira</taxon>
    </lineage>
</organism>